<dbReference type="Proteomes" id="UP000305674">
    <property type="component" value="Unassembled WGS sequence"/>
</dbReference>
<feature type="transmembrane region" description="Helical" evidence="1">
    <location>
        <begin position="68"/>
        <end position="85"/>
    </location>
</feature>
<feature type="transmembrane region" description="Helical" evidence="1">
    <location>
        <begin position="199"/>
        <end position="220"/>
    </location>
</feature>
<accession>A0A4U1BK44</accession>
<sequence>MEKLTVNQGPWFGTTDFKGRNQLSPASDISLRSSRLLYPLPLPLELLLFIVPLALAVLPFISANPMRSEAWIALNLGAILGYLLLRKLSINGSYGNADSHVCQISHRRLIIPGSRLVGAQAGPIPLERHAIKRIDVYFWPSTRDLRTSYDVSELSIILQSGRSIRLKGIYFPIKPLLYLLVYFDYPLTLHKRRPPLSIVARSLFVAFPLVALVAVTGLLIKEHFL</sequence>
<evidence type="ECO:0000313" key="2">
    <source>
        <dbReference type="EMBL" id="TKB51565.1"/>
    </source>
</evidence>
<keyword evidence="1" id="KW-1133">Transmembrane helix</keyword>
<proteinExistence type="predicted"/>
<dbReference type="AlphaFoldDB" id="A0A4U1BK44"/>
<dbReference type="EMBL" id="SWCI01000001">
    <property type="protein sequence ID" value="TKB51565.1"/>
    <property type="molecule type" value="Genomic_DNA"/>
</dbReference>
<evidence type="ECO:0000256" key="1">
    <source>
        <dbReference type="SAM" id="Phobius"/>
    </source>
</evidence>
<keyword evidence="3" id="KW-1185">Reference proteome</keyword>
<gene>
    <name evidence="2" type="ORF">FCL40_03140</name>
</gene>
<name>A0A4U1BK44_9GAMM</name>
<feature type="transmembrane region" description="Helical" evidence="1">
    <location>
        <begin position="42"/>
        <end position="62"/>
    </location>
</feature>
<protein>
    <submittedName>
        <fullName evidence="2">Uncharacterized protein</fullName>
    </submittedName>
</protein>
<dbReference type="OrthoDB" id="6269527at2"/>
<keyword evidence="1" id="KW-0812">Transmembrane</keyword>
<keyword evidence="1" id="KW-0472">Membrane</keyword>
<organism evidence="2 3">
    <name type="scientific">Ferrimonas sediminicola</name>
    <dbReference type="NCBI Taxonomy" id="2569538"/>
    <lineage>
        <taxon>Bacteria</taxon>
        <taxon>Pseudomonadati</taxon>
        <taxon>Pseudomonadota</taxon>
        <taxon>Gammaproteobacteria</taxon>
        <taxon>Alteromonadales</taxon>
        <taxon>Ferrimonadaceae</taxon>
        <taxon>Ferrimonas</taxon>
    </lineage>
</organism>
<evidence type="ECO:0000313" key="3">
    <source>
        <dbReference type="Proteomes" id="UP000305674"/>
    </source>
</evidence>
<comment type="caution">
    <text evidence="2">The sequence shown here is derived from an EMBL/GenBank/DDBJ whole genome shotgun (WGS) entry which is preliminary data.</text>
</comment>
<reference evidence="2 3" key="1">
    <citation type="submission" date="2019-04" db="EMBL/GenBank/DDBJ databases">
        <authorList>
            <person name="Hwang J.C."/>
        </authorList>
    </citation>
    <scope>NUCLEOTIDE SEQUENCE [LARGE SCALE GENOMIC DNA]</scope>
    <source>
        <strain evidence="2 3">IMCC35001</strain>
    </source>
</reference>
<dbReference type="RefSeq" id="WP_136851248.1">
    <property type="nucleotide sequence ID" value="NZ_SWCI01000001.1"/>
</dbReference>